<sequence>MLSTASLASQAPAELGPGLSVQLTQMLEALPTYSATGNTKMATIQLEKFAALVQHTGLSKDQLLTVLGFITHPNTAASTARFLIDQLYPRNSVPIEAVLRTLGFISRTQCYPIHARLLRWVVLVKDFVDDPAALAQLYGVFFHYLTYETLRPYAARLLVALTTQRVAKPFRVRKLLTLVGQVGNDPHLLLLLSLYRIYAPSDIIIPTDLPTPPPEKMRFKLVDRRWQETAFQIQQRWHNEAANEDTDSHPMRALLPRGGGPPPMVATFKDHWRANQRALLPPMSHQYPAAGTNSSETTLPYHHQSTMAALAGLTTFAEFARLVDRVQLPDRAVAALDHPFLSHLLACTTDPRLLARLSYWLEQYLHETVFWPAPHPTPHVYRRPTQSGLELDVMLQRLLRVAHITQELLPVVERFLIRYLRTWDGQAHRSMLFALLPFIRLTAFESLYIWLLKPLHRLFKMADRDWQCQLLQTYTQLLKRWLIRANLDATAPASESESESGSESSGSESGSRPTTNFRRMTIPANTLSDGSAESDTTADLDTHLTLVEFVAYVNKLCLLTLLANPRHPTVHTTILAFYRLLAAAPQQFRAVGLLSLPSYPIVHLLFFSGQAATVSALLGIIAEYRVVLDLVAQSAPPPRHRTSQSRGSQPPASPYDAFGLGVDEINRFNFLLLDTCHALWTSSAFKPPATPRPLFNVSPGFLEYLRSGLPMGPRTLKSSFTIFNNLAFGSFQRAFIQRSVAPQSSSSSPTPEAASSSSPSRMALFPSTPPPISIMGTIVPTHINQESFGQLKPRLLDPQLRHLSEFRLAYLAYLKQLGFGGLSRFVHIAMSPQTKRPHSN</sequence>
<reference evidence="9" key="1">
    <citation type="journal article" date="2018" name="Nat. Microbiol.">
        <title>Leveraging single-cell genomics to expand the fungal tree of life.</title>
        <authorList>
            <person name="Ahrendt S.R."/>
            <person name="Quandt C.A."/>
            <person name="Ciobanu D."/>
            <person name="Clum A."/>
            <person name="Salamov A."/>
            <person name="Andreopoulos B."/>
            <person name="Cheng J.F."/>
            <person name="Woyke T."/>
            <person name="Pelin A."/>
            <person name="Henrissat B."/>
            <person name="Reynolds N.K."/>
            <person name="Benny G.L."/>
            <person name="Smith M.E."/>
            <person name="James T.Y."/>
            <person name="Grigoriev I.V."/>
        </authorList>
    </citation>
    <scope>NUCLEOTIDE SEQUENCE [LARGE SCALE GENOMIC DNA]</scope>
    <source>
        <strain evidence="9">RSA 468</strain>
    </source>
</reference>
<proteinExistence type="inferred from homology"/>
<comment type="similarity">
    <text evidence="3">Belongs to the CENP-I/CTF3 family.</text>
</comment>
<evidence type="ECO:0000256" key="7">
    <source>
        <dbReference type="SAM" id="MobiDB-lite"/>
    </source>
</evidence>
<protein>
    <submittedName>
        <fullName evidence="8">Mis6-domain-containing protein</fullName>
    </submittedName>
</protein>
<keyword evidence="9" id="KW-1185">Reference proteome</keyword>
<dbReference type="AlphaFoldDB" id="A0A4P9ZUG9"/>
<gene>
    <name evidence="8" type="ORF">BJ085DRAFT_30416</name>
</gene>
<dbReference type="PANTHER" id="PTHR48208:SF2">
    <property type="entry name" value="CENTROMERE PROTEIN I"/>
    <property type="match status" value="1"/>
</dbReference>
<evidence type="ECO:0000256" key="1">
    <source>
        <dbReference type="ARBA" id="ARBA00004123"/>
    </source>
</evidence>
<dbReference type="Pfam" id="PF07778">
    <property type="entry name" value="CENP-I"/>
    <property type="match status" value="1"/>
</dbReference>
<evidence type="ECO:0000256" key="5">
    <source>
        <dbReference type="ARBA" id="ARBA00023242"/>
    </source>
</evidence>
<evidence type="ECO:0000256" key="2">
    <source>
        <dbReference type="ARBA" id="ARBA00004584"/>
    </source>
</evidence>
<dbReference type="GO" id="GO:0000939">
    <property type="term" value="C:inner kinetochore"/>
    <property type="evidence" value="ECO:0007669"/>
    <property type="project" value="TreeGrafter"/>
</dbReference>
<dbReference type="OrthoDB" id="6347512at2759"/>
<name>A0A4P9ZUG9_9FUNG</name>
<evidence type="ECO:0000256" key="4">
    <source>
        <dbReference type="ARBA" id="ARBA00022454"/>
    </source>
</evidence>
<evidence type="ECO:0000256" key="6">
    <source>
        <dbReference type="ARBA" id="ARBA00023328"/>
    </source>
</evidence>
<accession>A0A4P9ZUG9</accession>
<feature type="region of interest" description="Disordered" evidence="7">
    <location>
        <begin position="493"/>
        <end position="517"/>
    </location>
</feature>
<evidence type="ECO:0000313" key="9">
    <source>
        <dbReference type="Proteomes" id="UP000268162"/>
    </source>
</evidence>
<evidence type="ECO:0000313" key="8">
    <source>
        <dbReference type="EMBL" id="RKP37187.1"/>
    </source>
</evidence>
<dbReference type="InterPro" id="IPR012485">
    <property type="entry name" value="CENP-I"/>
</dbReference>
<dbReference type="GO" id="GO:0034080">
    <property type="term" value="P:CENP-A containing chromatin assembly"/>
    <property type="evidence" value="ECO:0007669"/>
    <property type="project" value="TreeGrafter"/>
</dbReference>
<comment type="subcellular location">
    <subcellularLocation>
        <location evidence="2">Chromosome</location>
        <location evidence="2">Centromere</location>
    </subcellularLocation>
    <subcellularLocation>
        <location evidence="1">Nucleus</location>
    </subcellularLocation>
</comment>
<organism evidence="8 9">
    <name type="scientific">Dimargaris cristalligena</name>
    <dbReference type="NCBI Taxonomy" id="215637"/>
    <lineage>
        <taxon>Eukaryota</taxon>
        <taxon>Fungi</taxon>
        <taxon>Fungi incertae sedis</taxon>
        <taxon>Zoopagomycota</taxon>
        <taxon>Kickxellomycotina</taxon>
        <taxon>Dimargaritomycetes</taxon>
        <taxon>Dimargaritales</taxon>
        <taxon>Dimargaritaceae</taxon>
        <taxon>Dimargaris</taxon>
    </lineage>
</organism>
<dbReference type="EMBL" id="ML002529">
    <property type="protein sequence ID" value="RKP37187.1"/>
    <property type="molecule type" value="Genomic_DNA"/>
</dbReference>
<dbReference type="Proteomes" id="UP000268162">
    <property type="component" value="Unassembled WGS sequence"/>
</dbReference>
<feature type="compositionally biased region" description="Low complexity" evidence="7">
    <location>
        <begin position="499"/>
        <end position="511"/>
    </location>
</feature>
<keyword evidence="4" id="KW-0158">Chromosome</keyword>
<dbReference type="GO" id="GO:0000070">
    <property type="term" value="P:mitotic sister chromatid segregation"/>
    <property type="evidence" value="ECO:0007669"/>
    <property type="project" value="TreeGrafter"/>
</dbReference>
<evidence type="ECO:0000256" key="3">
    <source>
        <dbReference type="ARBA" id="ARBA00005470"/>
    </source>
</evidence>
<keyword evidence="6" id="KW-0137">Centromere</keyword>
<dbReference type="GO" id="GO:0005634">
    <property type="term" value="C:nucleus"/>
    <property type="evidence" value="ECO:0007669"/>
    <property type="project" value="UniProtKB-SubCell"/>
</dbReference>
<keyword evidence="5" id="KW-0539">Nucleus</keyword>
<dbReference type="STRING" id="215637.A0A4P9ZUG9"/>
<dbReference type="PANTHER" id="PTHR48208">
    <property type="entry name" value="CENTROMERE PROTEIN I"/>
    <property type="match status" value="1"/>
</dbReference>
<feature type="region of interest" description="Disordered" evidence="7">
    <location>
        <begin position="741"/>
        <end position="762"/>
    </location>
</feature>